<evidence type="ECO:0000259" key="1">
    <source>
        <dbReference type="PROSITE" id="PS50878"/>
    </source>
</evidence>
<sequence>FSFTHSNLEVGSPTGAVLCDLSKAFDCVDRDILLKKLELYGVIGCEGALFKSYLNERYQTVFSNGKFSEYTEVKYGVPQGSVLGPFLFLVMVNDLVSYVDTKSVMFADDATFATSHLSVASLQTETDNILLQADDWYRANMFLMNVEKTQKIYFSLNNHYVNYDSSQCVKLLGIVLDPKLSWNPHVDLVCRKLHRVIYLLRHLKQCVPSDSLRMVYFALFHSTIAYGLLFWGNSSGTESILISQKKAMRILDGADPKAHCKPIFVKFKILTVVNLYILLALLHVKKNFSSLKLNKHVHNHDTRSSNLINKSYTRLSKIFSSYELVGISLFNKLHLSAQHVSLKHLKKTMHDWLVERPFYRLVEFYNSEISMLTFEEIGLP</sequence>
<feature type="domain" description="Reverse transcriptase" evidence="1">
    <location>
        <begin position="1"/>
        <end position="176"/>
    </location>
</feature>
<evidence type="ECO:0000313" key="3">
    <source>
        <dbReference type="EMBL" id="JAT26087.1"/>
    </source>
</evidence>
<dbReference type="PROSITE" id="PS50878">
    <property type="entry name" value="RT_POL"/>
    <property type="match status" value="1"/>
</dbReference>
<name>A0A1B6LR18_9HEMI</name>
<dbReference type="PANTHER" id="PTHR33332">
    <property type="entry name" value="REVERSE TRANSCRIPTASE DOMAIN-CONTAINING PROTEIN"/>
    <property type="match status" value="1"/>
</dbReference>
<dbReference type="InterPro" id="IPR000477">
    <property type="entry name" value="RT_dom"/>
</dbReference>
<reference evidence="3" key="1">
    <citation type="submission" date="2015-11" db="EMBL/GenBank/DDBJ databases">
        <title>De novo transcriptome assembly of four potential Pierce s Disease insect vectors from Arizona vineyards.</title>
        <authorList>
            <person name="Tassone E.E."/>
        </authorList>
    </citation>
    <scope>NUCLEOTIDE SEQUENCE</scope>
</reference>
<feature type="non-terminal residue" evidence="3">
    <location>
        <position position="1"/>
    </location>
</feature>
<dbReference type="Pfam" id="PF00078">
    <property type="entry name" value="RVT_1"/>
    <property type="match status" value="1"/>
</dbReference>
<dbReference type="EMBL" id="GEBQ01013890">
    <property type="protein sequence ID" value="JAT26087.1"/>
    <property type="molecule type" value="Transcribed_RNA"/>
</dbReference>
<evidence type="ECO:0000313" key="2">
    <source>
        <dbReference type="EMBL" id="JAT23973.1"/>
    </source>
</evidence>
<dbReference type="EMBL" id="GEBQ01016004">
    <property type="protein sequence ID" value="JAT23973.1"/>
    <property type="molecule type" value="Transcribed_RNA"/>
</dbReference>
<gene>
    <name evidence="3" type="ORF">g.34457</name>
    <name evidence="2" type="ORF">g.34458</name>
</gene>
<organism evidence="3">
    <name type="scientific">Graphocephala atropunctata</name>
    <dbReference type="NCBI Taxonomy" id="36148"/>
    <lineage>
        <taxon>Eukaryota</taxon>
        <taxon>Metazoa</taxon>
        <taxon>Ecdysozoa</taxon>
        <taxon>Arthropoda</taxon>
        <taxon>Hexapoda</taxon>
        <taxon>Insecta</taxon>
        <taxon>Pterygota</taxon>
        <taxon>Neoptera</taxon>
        <taxon>Paraneoptera</taxon>
        <taxon>Hemiptera</taxon>
        <taxon>Auchenorrhyncha</taxon>
        <taxon>Membracoidea</taxon>
        <taxon>Cicadellidae</taxon>
        <taxon>Cicadellinae</taxon>
        <taxon>Cicadellini</taxon>
        <taxon>Graphocephala</taxon>
    </lineage>
</organism>
<accession>A0A1B6LR18</accession>
<protein>
    <recommendedName>
        <fullName evidence="1">Reverse transcriptase domain-containing protein</fullName>
    </recommendedName>
</protein>
<proteinExistence type="predicted"/>
<dbReference type="AlphaFoldDB" id="A0A1B6LR18"/>